<evidence type="ECO:0000256" key="1">
    <source>
        <dbReference type="ARBA" id="ARBA00007179"/>
    </source>
</evidence>
<feature type="binding site" evidence="2">
    <location>
        <position position="337"/>
    </location>
    <ligand>
        <name>Zn(2+)</name>
        <dbReference type="ChEBI" id="CHEBI:29105"/>
    </ligand>
</feature>
<dbReference type="PRINTS" id="PR01950">
    <property type="entry name" value="LANCSUPER"/>
</dbReference>
<reference evidence="3" key="1">
    <citation type="journal article" date="2012" name="Nature">
        <title>The oyster genome reveals stress adaptation and complexity of shell formation.</title>
        <authorList>
            <person name="Zhang G."/>
            <person name="Fang X."/>
            <person name="Guo X."/>
            <person name="Li L."/>
            <person name="Luo R."/>
            <person name="Xu F."/>
            <person name="Yang P."/>
            <person name="Zhang L."/>
            <person name="Wang X."/>
            <person name="Qi H."/>
            <person name="Xiong Z."/>
            <person name="Que H."/>
            <person name="Xie Y."/>
            <person name="Holland P.W."/>
            <person name="Paps J."/>
            <person name="Zhu Y."/>
            <person name="Wu F."/>
            <person name="Chen Y."/>
            <person name="Wang J."/>
            <person name="Peng C."/>
            <person name="Meng J."/>
            <person name="Yang L."/>
            <person name="Liu J."/>
            <person name="Wen B."/>
            <person name="Zhang N."/>
            <person name="Huang Z."/>
            <person name="Zhu Q."/>
            <person name="Feng Y."/>
            <person name="Mount A."/>
            <person name="Hedgecock D."/>
            <person name="Xu Z."/>
            <person name="Liu Y."/>
            <person name="Domazet-Loso T."/>
            <person name="Du Y."/>
            <person name="Sun X."/>
            <person name="Zhang S."/>
            <person name="Liu B."/>
            <person name="Cheng P."/>
            <person name="Jiang X."/>
            <person name="Li J."/>
            <person name="Fan D."/>
            <person name="Wang W."/>
            <person name="Fu W."/>
            <person name="Wang T."/>
            <person name="Wang B."/>
            <person name="Zhang J."/>
            <person name="Peng Z."/>
            <person name="Li Y."/>
            <person name="Li N."/>
            <person name="Wang J."/>
            <person name="Chen M."/>
            <person name="He Y."/>
            <person name="Tan F."/>
            <person name="Song X."/>
            <person name="Zheng Q."/>
            <person name="Huang R."/>
            <person name="Yang H."/>
            <person name="Du X."/>
            <person name="Chen L."/>
            <person name="Yang M."/>
            <person name="Gaffney P.M."/>
            <person name="Wang S."/>
            <person name="Luo L."/>
            <person name="She Z."/>
            <person name="Ming Y."/>
            <person name="Huang W."/>
            <person name="Zhang S."/>
            <person name="Huang B."/>
            <person name="Zhang Y."/>
            <person name="Qu T."/>
            <person name="Ni P."/>
            <person name="Miao G."/>
            <person name="Wang J."/>
            <person name="Wang Q."/>
            <person name="Steinberg C.E."/>
            <person name="Wang H."/>
            <person name="Li N."/>
            <person name="Qian L."/>
            <person name="Zhang G."/>
            <person name="Li Y."/>
            <person name="Yang H."/>
            <person name="Liu X."/>
            <person name="Wang J."/>
            <person name="Yin Y."/>
            <person name="Wang J."/>
        </authorList>
    </citation>
    <scope>NUCLEOTIDE SEQUENCE [LARGE SCALE GENOMIC DNA]</scope>
    <source>
        <strain evidence="3">05x7-T-G4-1.051#20</strain>
    </source>
</reference>
<gene>
    <name evidence="3" type="ORF">CGI_10012753</name>
</gene>
<keyword evidence="2" id="KW-0862">Zinc</keyword>
<feature type="binding site" evidence="2">
    <location>
        <position position="290"/>
    </location>
    <ligand>
        <name>Zn(2+)</name>
        <dbReference type="ChEBI" id="CHEBI:29105"/>
    </ligand>
</feature>
<feature type="binding site" evidence="2">
    <location>
        <position position="336"/>
    </location>
    <ligand>
        <name>Zn(2+)</name>
        <dbReference type="ChEBI" id="CHEBI:29105"/>
    </ligand>
</feature>
<dbReference type="GO" id="GO:0005886">
    <property type="term" value="C:plasma membrane"/>
    <property type="evidence" value="ECO:0007669"/>
    <property type="project" value="TreeGrafter"/>
</dbReference>
<evidence type="ECO:0000313" key="3">
    <source>
        <dbReference type="EMBL" id="EKC18390.1"/>
    </source>
</evidence>
<dbReference type="CDD" id="cd04794">
    <property type="entry name" value="euk_LANCL"/>
    <property type="match status" value="1"/>
</dbReference>
<dbReference type="GO" id="GO:0046872">
    <property type="term" value="F:metal ion binding"/>
    <property type="evidence" value="ECO:0007669"/>
    <property type="project" value="UniProtKB-KW"/>
</dbReference>
<dbReference type="SMART" id="SM01260">
    <property type="entry name" value="LANC_like"/>
    <property type="match status" value="1"/>
</dbReference>
<keyword evidence="2" id="KW-0479">Metal-binding</keyword>
<name>K1PPK9_MAGGI</name>
<dbReference type="FunFam" id="1.50.10.10:FF:000012">
    <property type="entry name" value="LanC-like protein 3"/>
    <property type="match status" value="1"/>
</dbReference>
<dbReference type="AlphaFoldDB" id="K1PPK9"/>
<dbReference type="FunCoup" id="K1PPK9">
    <property type="interactions" value="180"/>
</dbReference>
<dbReference type="GO" id="GO:0031179">
    <property type="term" value="P:peptide modification"/>
    <property type="evidence" value="ECO:0007669"/>
    <property type="project" value="InterPro"/>
</dbReference>
<dbReference type="InParanoid" id="K1PPK9"/>
<sequence>MRFFTNRLQDFVPEKPVSIDKSKWHDNAVAVVKTILERMPPDPSTCSGGLYVGNIGVGYMLYYLATHEAFQNERQEYLEHAFMYVKVNTDYIGRGRMRSDPLPSFLLGQAGVMSLCSLLYKTAGDEKVFKQYCAQYAQFAEECKKMDFCGKNGSDELFVGRAGYLCGVLALQQKTGHKVIGDDVLTALWRTMVASGRKGAEKQRSSPKFPLMYSYHGTEYLGAAHGLSSILQMLLSFPDILRSDPAAEQDIRKSVDLMLSLEYNGNYPPAMDEADPHHRRPEEKELVHWCHGAPGVVYLFGRAYKVWGDQKYLDACLRCGETTWTKGLLKKGPGICHGVAGSGYVFLLLYRLTGDFKHLHRAQQFAEFLFMEEFQRGARTPDTPFSLYEGFAGTVCFLADLIQPDKAEYPFFNVIF</sequence>
<dbReference type="InterPro" id="IPR020464">
    <property type="entry name" value="LanC-like_prot_euk"/>
</dbReference>
<dbReference type="Pfam" id="PF05147">
    <property type="entry name" value="LANC_like"/>
    <property type="match status" value="1"/>
</dbReference>
<proteinExistence type="inferred from homology"/>
<dbReference type="InterPro" id="IPR012341">
    <property type="entry name" value="6hp_glycosidase-like_sf"/>
</dbReference>
<dbReference type="GO" id="GO:0005975">
    <property type="term" value="P:carbohydrate metabolic process"/>
    <property type="evidence" value="ECO:0007669"/>
    <property type="project" value="InterPro"/>
</dbReference>
<dbReference type="InterPro" id="IPR007822">
    <property type="entry name" value="LANC-like"/>
</dbReference>
<dbReference type="Gene3D" id="1.50.10.10">
    <property type="match status" value="1"/>
</dbReference>
<protein>
    <submittedName>
        <fullName evidence="3">LanC-like protein 3</fullName>
    </submittedName>
</protein>
<organism evidence="3">
    <name type="scientific">Magallana gigas</name>
    <name type="common">Pacific oyster</name>
    <name type="synonym">Crassostrea gigas</name>
    <dbReference type="NCBI Taxonomy" id="29159"/>
    <lineage>
        <taxon>Eukaryota</taxon>
        <taxon>Metazoa</taxon>
        <taxon>Spiralia</taxon>
        <taxon>Lophotrochozoa</taxon>
        <taxon>Mollusca</taxon>
        <taxon>Bivalvia</taxon>
        <taxon>Autobranchia</taxon>
        <taxon>Pteriomorphia</taxon>
        <taxon>Ostreida</taxon>
        <taxon>Ostreoidea</taxon>
        <taxon>Ostreidae</taxon>
        <taxon>Magallana</taxon>
    </lineage>
</organism>
<accession>K1PPK9</accession>
<dbReference type="PANTHER" id="PTHR12736">
    <property type="entry name" value="LANC-LIKE PROTEIN"/>
    <property type="match status" value="1"/>
</dbReference>
<dbReference type="EMBL" id="JH816010">
    <property type="protein sequence ID" value="EKC18390.1"/>
    <property type="molecule type" value="Genomic_DNA"/>
</dbReference>
<dbReference type="PRINTS" id="PR01951">
    <property type="entry name" value="LANCEUKARYTE"/>
</dbReference>
<dbReference type="SUPFAM" id="SSF158745">
    <property type="entry name" value="LanC-like"/>
    <property type="match status" value="1"/>
</dbReference>
<comment type="similarity">
    <text evidence="1">Belongs to the LanC-like protein family.</text>
</comment>
<evidence type="ECO:0000256" key="2">
    <source>
        <dbReference type="PIRSR" id="PIRSR607822-1"/>
    </source>
</evidence>
<dbReference type="HOGENOM" id="CLU_036244_0_1_1"/>
<dbReference type="PANTHER" id="PTHR12736:SF7">
    <property type="entry name" value="LANC-LIKE PROTEIN 3"/>
    <property type="match status" value="1"/>
</dbReference>